<comment type="caution">
    <text evidence="10">The sequence shown here is derived from an EMBL/GenBank/DDBJ whole genome shotgun (WGS) entry which is preliminary data.</text>
</comment>
<dbReference type="PANTHER" id="PTHR11742">
    <property type="entry name" value="MANNOSYL-OLIGOSACCHARIDE ALPHA-1,2-MANNOSIDASE-RELATED"/>
    <property type="match status" value="1"/>
</dbReference>
<accession>A0A9W7SZ18</accession>
<comment type="pathway">
    <text evidence="2">Protein modification; protein glycosylation.</text>
</comment>
<keyword evidence="5 8" id="KW-1015">Disulfide bond</keyword>
<keyword evidence="7" id="KW-0479">Metal-binding</keyword>
<dbReference type="Proteomes" id="UP001138500">
    <property type="component" value="Unassembled WGS sequence"/>
</dbReference>
<dbReference type="InterPro" id="IPR012341">
    <property type="entry name" value="6hp_glycosidase-like_sf"/>
</dbReference>
<dbReference type="PANTHER" id="PTHR11742:SF89">
    <property type="entry name" value="ALPHA-1,2-MANNOSIDASE"/>
    <property type="match status" value="1"/>
</dbReference>
<organism evidence="10 11">
    <name type="scientific">Teratosphaeria destructans</name>
    <dbReference type="NCBI Taxonomy" id="418781"/>
    <lineage>
        <taxon>Eukaryota</taxon>
        <taxon>Fungi</taxon>
        <taxon>Dikarya</taxon>
        <taxon>Ascomycota</taxon>
        <taxon>Pezizomycotina</taxon>
        <taxon>Dothideomycetes</taxon>
        <taxon>Dothideomycetidae</taxon>
        <taxon>Mycosphaerellales</taxon>
        <taxon>Teratosphaeriaceae</taxon>
        <taxon>Teratosphaeria</taxon>
    </lineage>
</organism>
<reference evidence="10 11" key="2">
    <citation type="journal article" date="2021" name="Curr. Genet.">
        <title>Genetic response to nitrogen starvation in the aggressive Eucalyptus foliar pathogen Teratosphaeria destructans.</title>
        <authorList>
            <person name="Havenga M."/>
            <person name="Wingfield B.D."/>
            <person name="Wingfield M.J."/>
            <person name="Dreyer L.L."/>
            <person name="Roets F."/>
            <person name="Aylward J."/>
        </authorList>
    </citation>
    <scope>NUCLEOTIDE SEQUENCE [LARGE SCALE GENOMIC DNA]</scope>
    <source>
        <strain evidence="10">CMW44962</strain>
    </source>
</reference>
<dbReference type="GO" id="GO:0005975">
    <property type="term" value="P:carbohydrate metabolic process"/>
    <property type="evidence" value="ECO:0007669"/>
    <property type="project" value="InterPro"/>
</dbReference>
<evidence type="ECO:0000256" key="8">
    <source>
        <dbReference type="PIRSR" id="PIRSR601382-3"/>
    </source>
</evidence>
<dbReference type="GO" id="GO:0005783">
    <property type="term" value="C:endoplasmic reticulum"/>
    <property type="evidence" value="ECO:0007669"/>
    <property type="project" value="TreeGrafter"/>
</dbReference>
<dbReference type="Gene3D" id="1.50.10.10">
    <property type="match status" value="1"/>
</dbReference>
<dbReference type="GO" id="GO:0005509">
    <property type="term" value="F:calcium ion binding"/>
    <property type="evidence" value="ECO:0007669"/>
    <property type="project" value="InterPro"/>
</dbReference>
<reference evidence="10 11" key="1">
    <citation type="journal article" date="2018" name="IMA Fungus">
        <title>IMA Genome-F 10: Nine draft genome sequences of Claviceps purpurea s.lat., including C. arundinis, C. humidiphila, and C. cf. spartinae, pseudomolecules for the pitch canker pathogen Fusarium circinatum, draft genome of Davidsoniella eucalypti, Grosmannia galeiformis, Quambalaria eucalypti, and Teratosphaeria destructans.</title>
        <authorList>
            <person name="Wingfield B.D."/>
            <person name="Liu M."/>
            <person name="Nguyen H.D."/>
            <person name="Lane F.A."/>
            <person name="Morgan S.W."/>
            <person name="De Vos L."/>
            <person name="Wilken P.M."/>
            <person name="Duong T.A."/>
            <person name="Aylward J."/>
            <person name="Coetzee M.P."/>
            <person name="Dadej K."/>
            <person name="De Beer Z.W."/>
            <person name="Findlay W."/>
            <person name="Havenga M."/>
            <person name="Kolarik M."/>
            <person name="Menzies J.G."/>
            <person name="Naidoo K."/>
            <person name="Pochopski O."/>
            <person name="Shoukouhi P."/>
            <person name="Santana Q.C."/>
            <person name="Seifert K.A."/>
            <person name="Soal N."/>
            <person name="Steenkamp E.T."/>
            <person name="Tatham C.T."/>
            <person name="van der Nest M.A."/>
            <person name="Wingfield M.J."/>
        </authorList>
    </citation>
    <scope>NUCLEOTIDE SEQUENCE [LARGE SCALE GENOMIC DNA]</scope>
    <source>
        <strain evidence="10">CMW44962</strain>
    </source>
</reference>
<sequence length="626" mass="70373">MPAFRRSPTRFLVYTAVVACVLFALFHQRDRVYHGYNLAQSQFRQYYSKGPTTIDNDGTTGVPPHPDLNGRFDWSKVPVRFPVAEDQLTRLPSDPPQKLPKVQFDFPKPEASAEKVRKERQAAVKATFVRCWNAYKQHAWGHDELAPISGGTKDTFGGWAASLVDNLDTLKIMGLDSEFEAAVQKAMGIDLGQATTETINVFETTIRHLGGFLSAYDLSGDKRLLAKAEEFGEMLIRAFDTPNHLPITRWKPQTYLREKQEADSTVLVAEIGSLEMEFTRLAQVTGKTKYYDAVARIIRLFDEQQQKTHLPGMWPVVVSAKHADFTQDTFFTLSAMSDSLYEYFPKMHALLGGTEPVYKKLYEGSMATAIKYNLFRPMVPDDADILLSGNVRAQGSSDSARLQPQGQHLVCFAGGMFALGGRLFHQESHVAIGKKLTDGCIWTYKHGSPLAIMPEVFEMVPCDSVASCTWDEARWKSAIASKHPHVDPEQIDRLIAQEKLRPGFTEISDARYILRPEAIESVFLLYRITGDATYQDAAWEMFSSITNATETALANAALWDVRFSAEELRAGTPGGTTQTDSMESFWMAETLKYFYLVFSETDVVALDEWVFNTEAHPFKRALPGRK</sequence>
<evidence type="ECO:0000256" key="6">
    <source>
        <dbReference type="PIRSR" id="PIRSR601382-1"/>
    </source>
</evidence>
<keyword evidence="9" id="KW-0326">Glycosidase</keyword>
<dbReference type="AlphaFoldDB" id="A0A9W7SZ18"/>
<feature type="disulfide bond" evidence="8">
    <location>
        <begin position="411"/>
        <end position="440"/>
    </location>
</feature>
<feature type="active site" evidence="6">
    <location>
        <position position="517"/>
    </location>
</feature>
<protein>
    <recommendedName>
        <fullName evidence="9">alpha-1,2-Mannosidase</fullName>
        <ecNumber evidence="9">3.2.1.-</ecNumber>
    </recommendedName>
</protein>
<evidence type="ECO:0000256" key="5">
    <source>
        <dbReference type="ARBA" id="ARBA00023157"/>
    </source>
</evidence>
<proteinExistence type="inferred from homology"/>
<evidence type="ECO:0000256" key="2">
    <source>
        <dbReference type="ARBA" id="ARBA00004922"/>
    </source>
</evidence>
<dbReference type="InterPro" id="IPR036026">
    <property type="entry name" value="Seven-hairpin_glycosidases"/>
</dbReference>
<keyword evidence="4 9" id="KW-0378">Hydrolase</keyword>
<feature type="active site" evidence="6">
    <location>
        <position position="338"/>
    </location>
</feature>
<comment type="similarity">
    <text evidence="3 9">Belongs to the glycosyl hydrolase 47 family.</text>
</comment>
<evidence type="ECO:0000256" key="3">
    <source>
        <dbReference type="ARBA" id="ARBA00007658"/>
    </source>
</evidence>
<evidence type="ECO:0000313" key="10">
    <source>
        <dbReference type="EMBL" id="KAH9842278.1"/>
    </source>
</evidence>
<dbReference type="GO" id="GO:0016020">
    <property type="term" value="C:membrane"/>
    <property type="evidence" value="ECO:0007669"/>
    <property type="project" value="InterPro"/>
</dbReference>
<evidence type="ECO:0000313" key="11">
    <source>
        <dbReference type="Proteomes" id="UP001138500"/>
    </source>
</evidence>
<dbReference type="Pfam" id="PF01532">
    <property type="entry name" value="Glyco_hydro_47"/>
    <property type="match status" value="1"/>
</dbReference>
<evidence type="ECO:0000256" key="4">
    <source>
        <dbReference type="ARBA" id="ARBA00022801"/>
    </source>
</evidence>
<evidence type="ECO:0000256" key="9">
    <source>
        <dbReference type="RuleBase" id="RU361193"/>
    </source>
</evidence>
<dbReference type="GO" id="GO:0004571">
    <property type="term" value="F:mannosyl-oligosaccharide 1,2-alpha-mannosidase activity"/>
    <property type="evidence" value="ECO:0007669"/>
    <property type="project" value="InterPro"/>
</dbReference>
<dbReference type="OrthoDB" id="8118055at2759"/>
<dbReference type="EC" id="3.2.1.-" evidence="9"/>
<comment type="cofactor">
    <cofactor evidence="1 7">
        <name>Ca(2+)</name>
        <dbReference type="ChEBI" id="CHEBI:29108"/>
    </cofactor>
</comment>
<dbReference type="GO" id="GO:0036503">
    <property type="term" value="P:ERAD pathway"/>
    <property type="evidence" value="ECO:0007669"/>
    <property type="project" value="UniProtKB-ARBA"/>
</dbReference>
<feature type="binding site" evidence="7">
    <location>
        <position position="613"/>
    </location>
    <ligand>
        <name>Ca(2+)</name>
        <dbReference type="ChEBI" id="CHEBI:29108"/>
    </ligand>
</feature>
<name>A0A9W7SZ18_9PEZI</name>
<dbReference type="EMBL" id="RIBY02000424">
    <property type="protein sequence ID" value="KAH9842278.1"/>
    <property type="molecule type" value="Genomic_DNA"/>
</dbReference>
<gene>
    <name evidence="10" type="ORF">Tdes44962_MAKER07598</name>
</gene>
<feature type="active site" description="Proton donor" evidence="6">
    <location>
        <position position="455"/>
    </location>
</feature>
<keyword evidence="7" id="KW-0106">Calcium</keyword>
<dbReference type="InterPro" id="IPR050749">
    <property type="entry name" value="Glycosyl_Hydrolase_47"/>
</dbReference>
<evidence type="ECO:0000256" key="7">
    <source>
        <dbReference type="PIRSR" id="PIRSR601382-2"/>
    </source>
</evidence>
<evidence type="ECO:0000256" key="1">
    <source>
        <dbReference type="ARBA" id="ARBA00001913"/>
    </source>
</evidence>
<feature type="active site" description="Proton donor" evidence="6">
    <location>
        <position position="203"/>
    </location>
</feature>
<dbReference type="PRINTS" id="PR00747">
    <property type="entry name" value="GLYHDRLASE47"/>
</dbReference>
<keyword evidence="11" id="KW-1185">Reference proteome</keyword>
<dbReference type="FunFam" id="1.50.10.10:FF:000037">
    <property type="entry name" value="alpha-1,2-Mannosidase"/>
    <property type="match status" value="1"/>
</dbReference>
<dbReference type="SUPFAM" id="SSF48225">
    <property type="entry name" value="Seven-hairpin glycosidases"/>
    <property type="match status" value="1"/>
</dbReference>
<dbReference type="InterPro" id="IPR001382">
    <property type="entry name" value="Glyco_hydro_47"/>
</dbReference>